<dbReference type="PANTHER" id="PTHR21716:SF64">
    <property type="entry name" value="AI-2 TRANSPORT PROTEIN TQSA"/>
    <property type="match status" value="1"/>
</dbReference>
<feature type="region of interest" description="Disordered" evidence="6">
    <location>
        <begin position="370"/>
        <end position="440"/>
    </location>
</feature>
<sequence>MAERTHKVTPGIQGPSAMSTVVTMAGLVVLLVGMREFNDIVGPFFLTVSLFIAAYPIQPKLIEAGMPRVVASVVLGLLVFTILGAFFYMLTWAITSLIAELPSYQGQFWTMYRQTVDWLGSWGVSEAEVSRQLQQINPVNFAGLLQGLLREVTSVVTLLVVLVTMIFMMTIDSSTFGARNRALNAHQPRVWLSVMDYTLGVRRYWVVTSVFGLIVAVIDVIALMWLGVPLALVWGILSFLTNYIPNIGFVIGLVPPAIMALLANDPLTALLVVIIYSVANFVIQSIVQPKFNGDAVGVTATVALLSLLLWSSVLGALGALLALPMTLLAKALFVDHDPRLRWLNAFISNDPSTANPDVLAAVSEPGNVREADTGRAVSAVAAQDAHADDGRAGGAHPQGPRGGAPRGGGGSSAADPAREKPAPEASEAGSGPAGEPDQRL</sequence>
<feature type="transmembrane region" description="Helical" evidence="7">
    <location>
        <begin position="12"/>
        <end position="34"/>
    </location>
</feature>
<feature type="transmembrane region" description="Helical" evidence="7">
    <location>
        <begin position="40"/>
        <end position="57"/>
    </location>
</feature>
<evidence type="ECO:0000256" key="2">
    <source>
        <dbReference type="ARBA" id="ARBA00009773"/>
    </source>
</evidence>
<proteinExistence type="inferred from homology"/>
<comment type="similarity">
    <text evidence="2">Belongs to the autoinducer-2 exporter (AI-2E) (TC 2.A.86) family.</text>
</comment>
<feature type="compositionally biased region" description="Gly residues" evidence="6">
    <location>
        <begin position="400"/>
        <end position="411"/>
    </location>
</feature>
<evidence type="ECO:0000313" key="9">
    <source>
        <dbReference type="Proteomes" id="UP001434337"/>
    </source>
</evidence>
<gene>
    <name evidence="8" type="ORF">PCC79_11970</name>
</gene>
<dbReference type="InterPro" id="IPR002549">
    <property type="entry name" value="AI-2E-like"/>
</dbReference>
<dbReference type="RefSeq" id="WP_342371961.1">
    <property type="nucleotide sequence ID" value="NZ_CP115965.1"/>
</dbReference>
<dbReference type="EMBL" id="CP115965">
    <property type="protein sequence ID" value="WZW97616.1"/>
    <property type="molecule type" value="Genomic_DNA"/>
</dbReference>
<evidence type="ECO:0000256" key="1">
    <source>
        <dbReference type="ARBA" id="ARBA00004141"/>
    </source>
</evidence>
<accession>A0ABZ3C5V8</accession>
<evidence type="ECO:0000256" key="4">
    <source>
        <dbReference type="ARBA" id="ARBA00022989"/>
    </source>
</evidence>
<evidence type="ECO:0000256" key="7">
    <source>
        <dbReference type="SAM" id="Phobius"/>
    </source>
</evidence>
<evidence type="ECO:0000256" key="3">
    <source>
        <dbReference type="ARBA" id="ARBA00022692"/>
    </source>
</evidence>
<keyword evidence="9" id="KW-1185">Reference proteome</keyword>
<dbReference type="PANTHER" id="PTHR21716">
    <property type="entry name" value="TRANSMEMBRANE PROTEIN"/>
    <property type="match status" value="1"/>
</dbReference>
<feature type="transmembrane region" description="Helical" evidence="7">
    <location>
        <begin position="69"/>
        <end position="94"/>
    </location>
</feature>
<feature type="transmembrane region" description="Helical" evidence="7">
    <location>
        <begin position="269"/>
        <end position="287"/>
    </location>
</feature>
<keyword evidence="5 7" id="KW-0472">Membrane</keyword>
<name>A0ABZ3C5V8_9ACTN</name>
<organism evidence="8 9">
    <name type="scientific">Propioniciclava soli</name>
    <dbReference type="NCBI Taxonomy" id="2775081"/>
    <lineage>
        <taxon>Bacteria</taxon>
        <taxon>Bacillati</taxon>
        <taxon>Actinomycetota</taxon>
        <taxon>Actinomycetes</taxon>
        <taxon>Propionibacteriales</taxon>
        <taxon>Propionibacteriaceae</taxon>
        <taxon>Propioniciclava</taxon>
    </lineage>
</organism>
<feature type="transmembrane region" description="Helical" evidence="7">
    <location>
        <begin position="243"/>
        <end position="262"/>
    </location>
</feature>
<protein>
    <submittedName>
        <fullName evidence="8">AI-2E family transporter</fullName>
    </submittedName>
</protein>
<evidence type="ECO:0000256" key="5">
    <source>
        <dbReference type="ARBA" id="ARBA00023136"/>
    </source>
</evidence>
<evidence type="ECO:0000313" key="8">
    <source>
        <dbReference type="EMBL" id="WZW97616.1"/>
    </source>
</evidence>
<dbReference type="Proteomes" id="UP001434337">
    <property type="component" value="Chromosome"/>
</dbReference>
<feature type="transmembrane region" description="Helical" evidence="7">
    <location>
        <begin position="152"/>
        <end position="171"/>
    </location>
</feature>
<dbReference type="Pfam" id="PF01594">
    <property type="entry name" value="AI-2E_transport"/>
    <property type="match status" value="1"/>
</dbReference>
<keyword evidence="4 7" id="KW-1133">Transmembrane helix</keyword>
<comment type="subcellular location">
    <subcellularLocation>
        <location evidence="1">Membrane</location>
        <topology evidence="1">Multi-pass membrane protein</topology>
    </subcellularLocation>
</comment>
<keyword evidence="3 7" id="KW-0812">Transmembrane</keyword>
<evidence type="ECO:0000256" key="6">
    <source>
        <dbReference type="SAM" id="MobiDB-lite"/>
    </source>
</evidence>
<feature type="transmembrane region" description="Helical" evidence="7">
    <location>
        <begin position="204"/>
        <end position="237"/>
    </location>
</feature>
<feature type="transmembrane region" description="Helical" evidence="7">
    <location>
        <begin position="307"/>
        <end position="333"/>
    </location>
</feature>
<reference evidence="8 9" key="1">
    <citation type="journal article" date="2023" name="Environ Microbiome">
        <title>A coral-associated actinobacterium mitigates coral bleaching under heat stress.</title>
        <authorList>
            <person name="Li J."/>
            <person name="Zou Y."/>
            <person name="Li Q."/>
            <person name="Zhang J."/>
            <person name="Bourne D.G."/>
            <person name="Lyu Y."/>
            <person name="Liu C."/>
            <person name="Zhang S."/>
        </authorList>
    </citation>
    <scope>NUCLEOTIDE SEQUENCE [LARGE SCALE GENOMIC DNA]</scope>
    <source>
        <strain evidence="8 9">SCSIO 13291</strain>
    </source>
</reference>